<proteinExistence type="predicted"/>
<name>A0A0N0X942_PSESX</name>
<sequence>MNQLFAFALVLTFSVALLSGCSTHHAVEQRPFSIQESHQLALEDLNRRGLSFDEYQARKAQLMADPQIQQARDFDKRGEVSVDLGSVTLQPQG</sequence>
<dbReference type="RefSeq" id="WP_054086573.1">
    <property type="nucleotide sequence ID" value="NZ_LGLN01000065.1"/>
</dbReference>
<evidence type="ECO:0000313" key="2">
    <source>
        <dbReference type="EMBL" id="KPC28164.1"/>
    </source>
</evidence>
<dbReference type="AlphaFoldDB" id="A0A0N0X942"/>
<organism evidence="2 3">
    <name type="scientific">Pseudomonas syringae pv. cilantro</name>
    <dbReference type="NCBI Taxonomy" id="81035"/>
    <lineage>
        <taxon>Bacteria</taxon>
        <taxon>Pseudomonadati</taxon>
        <taxon>Pseudomonadota</taxon>
        <taxon>Gammaproteobacteria</taxon>
        <taxon>Pseudomonadales</taxon>
        <taxon>Pseudomonadaceae</taxon>
        <taxon>Pseudomonas</taxon>
        <taxon>Pseudomonas syringae</taxon>
    </lineage>
</organism>
<comment type="caution">
    <text evidence="2">The sequence shown here is derived from an EMBL/GenBank/DDBJ whole genome shotgun (WGS) entry which is preliminary data.</text>
</comment>
<gene>
    <name evidence="2" type="ORF">ABJ99_3321</name>
</gene>
<dbReference type="PATRIC" id="fig|81035.3.peg.3557"/>
<evidence type="ECO:0000313" key="3">
    <source>
        <dbReference type="Proteomes" id="UP000037891"/>
    </source>
</evidence>
<dbReference type="EMBL" id="LGLN01000065">
    <property type="protein sequence ID" value="KPC28164.1"/>
    <property type="molecule type" value="Genomic_DNA"/>
</dbReference>
<keyword evidence="2" id="KW-0449">Lipoprotein</keyword>
<dbReference type="Proteomes" id="UP000037891">
    <property type="component" value="Unassembled WGS sequence"/>
</dbReference>
<accession>A0A0N0X942</accession>
<protein>
    <submittedName>
        <fullName evidence="2">Putative lipoprotein</fullName>
    </submittedName>
</protein>
<reference evidence="2 3" key="1">
    <citation type="submission" date="2015-07" db="EMBL/GenBank/DDBJ databases">
        <authorList>
            <person name="Noorani M."/>
        </authorList>
    </citation>
    <scope>NUCLEOTIDE SEQUENCE [LARGE SCALE GENOMIC DNA]</scope>
    <source>
        <strain evidence="2 3">0788_9</strain>
    </source>
</reference>
<keyword evidence="1" id="KW-0732">Signal</keyword>
<evidence type="ECO:0000256" key="1">
    <source>
        <dbReference type="SAM" id="SignalP"/>
    </source>
</evidence>
<feature type="signal peptide" evidence="1">
    <location>
        <begin position="1"/>
        <end position="26"/>
    </location>
</feature>
<reference evidence="2 3" key="2">
    <citation type="submission" date="2015-10" db="EMBL/GenBank/DDBJ databases">
        <title>Comparative genomics and high-throughput reverse genetic screens identify a new phytobacterial MAMP and an Arabidopsis receptor required for immune elicitation.</title>
        <authorList>
            <person name="Mott G.A."/>
            <person name="Thakur S."/>
            <person name="Wang P.W."/>
            <person name="Desveaux D."/>
            <person name="Guttman D.S."/>
        </authorList>
    </citation>
    <scope>NUCLEOTIDE SEQUENCE [LARGE SCALE GENOMIC DNA]</scope>
    <source>
        <strain evidence="2 3">0788_9</strain>
    </source>
</reference>
<feature type="chain" id="PRO_5005862780" evidence="1">
    <location>
        <begin position="27"/>
        <end position="93"/>
    </location>
</feature>